<proteinExistence type="predicted"/>
<dbReference type="Pfam" id="PF00650">
    <property type="entry name" value="CRAL_TRIO"/>
    <property type="match status" value="1"/>
</dbReference>
<dbReference type="EMBL" id="BMAO01031700">
    <property type="protein sequence ID" value="GFQ77046.1"/>
    <property type="molecule type" value="Genomic_DNA"/>
</dbReference>
<accession>A0A8X6KL86</accession>
<name>A0A8X6KL86_TRICU</name>
<dbReference type="AlphaFoldDB" id="A0A8X6KL86"/>
<protein>
    <recommendedName>
        <fullName evidence="1">CRAL-TRIO domain-containing protein</fullName>
    </recommendedName>
</protein>
<evidence type="ECO:0000313" key="3">
    <source>
        <dbReference type="Proteomes" id="UP000887116"/>
    </source>
</evidence>
<evidence type="ECO:0000259" key="1">
    <source>
        <dbReference type="Pfam" id="PF00650"/>
    </source>
</evidence>
<feature type="non-terminal residue" evidence="2">
    <location>
        <position position="1"/>
    </location>
</feature>
<feature type="domain" description="CRAL-TRIO" evidence="1">
    <location>
        <begin position="3"/>
        <end position="50"/>
    </location>
</feature>
<keyword evidence="3" id="KW-1185">Reference proteome</keyword>
<reference evidence="2" key="1">
    <citation type="submission" date="2020-07" db="EMBL/GenBank/DDBJ databases">
        <title>Multicomponent nature underlies the extraordinary mechanical properties of spider dragline silk.</title>
        <authorList>
            <person name="Kono N."/>
            <person name="Nakamura H."/>
            <person name="Mori M."/>
            <person name="Yoshida Y."/>
            <person name="Ohtoshi R."/>
            <person name="Malay A.D."/>
            <person name="Moran D.A.P."/>
            <person name="Tomita M."/>
            <person name="Numata K."/>
            <person name="Arakawa K."/>
        </authorList>
    </citation>
    <scope>NUCLEOTIDE SEQUENCE</scope>
</reference>
<dbReference type="InterPro" id="IPR036865">
    <property type="entry name" value="CRAL-TRIO_dom_sf"/>
</dbReference>
<dbReference type="Proteomes" id="UP000887116">
    <property type="component" value="Unassembled WGS sequence"/>
</dbReference>
<organism evidence="2 3">
    <name type="scientific">Trichonephila clavata</name>
    <name type="common">Joro spider</name>
    <name type="synonym">Nephila clavata</name>
    <dbReference type="NCBI Taxonomy" id="2740835"/>
    <lineage>
        <taxon>Eukaryota</taxon>
        <taxon>Metazoa</taxon>
        <taxon>Ecdysozoa</taxon>
        <taxon>Arthropoda</taxon>
        <taxon>Chelicerata</taxon>
        <taxon>Arachnida</taxon>
        <taxon>Araneae</taxon>
        <taxon>Araneomorphae</taxon>
        <taxon>Entelegynae</taxon>
        <taxon>Araneoidea</taxon>
        <taxon>Nephilidae</taxon>
        <taxon>Trichonephila</taxon>
    </lineage>
</organism>
<dbReference type="SUPFAM" id="SSF52087">
    <property type="entry name" value="CRAL/TRIO domain"/>
    <property type="match status" value="1"/>
</dbReference>
<dbReference type="Gene3D" id="3.40.525.10">
    <property type="entry name" value="CRAL-TRIO lipid binding domain"/>
    <property type="match status" value="1"/>
</dbReference>
<dbReference type="OrthoDB" id="6561969at2759"/>
<comment type="caution">
    <text evidence="2">The sequence shown here is derived from an EMBL/GenBank/DDBJ whole genome shotgun (WGS) entry which is preliminary data.</text>
</comment>
<evidence type="ECO:0000313" key="2">
    <source>
        <dbReference type="EMBL" id="GFQ77046.1"/>
    </source>
</evidence>
<gene>
    <name evidence="2" type="ORF">TNCT_131631</name>
</gene>
<sequence>KPYINFAFLIIKTILSSTVLRKLKFYGSSGWKEDLLKIIDADELPAFLEGE</sequence>
<dbReference type="InterPro" id="IPR001251">
    <property type="entry name" value="CRAL-TRIO_dom"/>
</dbReference>